<sequence length="509" mass="52422">MVVGTSHVSAEDVLAVAREGARVELSADALAAVAAARGIVDALAAKPEPVYGVSTGFGALASRHIGHELRAQLQRNIVRSHAAGMGPRVEREVVRALMFLRLKTVCSGHTGVRPEVAQTMADVLNAQITPVVHEYGSLGCSGDLAPLSHCALTLMGEGEAEGPDGTLAPAGELLAAHGIEPVELREKEGLALLNGTDGMLGMLIMGLADLDTLYKSADITAALSLEALLGTDKVLAPELHTIRPHPGQSASAANMLAVLAGSGLTGHHQDDAPRVQDAYSVRCAPQVAGAGRDTLAHARLVAERELAAAVDNPVVLPGGRVESNGNFHGAPVAYVLDFLAIAAADLGSIAERRTDRLLDKNRSHGLPPFLADDAGVDSGLMIAQYTQAALVSEMKRLAVPASADSIPSSAMQEDHVSMGWSAARKLRTAVGNLTRILAIELYAATRAVELREGLTPAPATRAVLAAVRAAGVEGPGPDRFLAPDLAAAEAFVGGGGLLAAVEPVTGRLA</sequence>
<keyword evidence="4 7" id="KW-0369">Histidine metabolism</keyword>
<keyword evidence="12" id="KW-1185">Reference proteome</keyword>
<evidence type="ECO:0000256" key="2">
    <source>
        <dbReference type="ARBA" id="ARBA00007238"/>
    </source>
</evidence>
<dbReference type="STRING" id="1888.Salbus254_4249"/>
<feature type="cross-link" description="5-imidazolinone (Ala-Gly)" evidence="7">
    <location>
        <begin position="140"/>
        <end position="142"/>
    </location>
</feature>
<dbReference type="Gene3D" id="1.10.275.10">
    <property type="entry name" value="Fumarase/aspartase (N-terminal domain)"/>
    <property type="match status" value="1"/>
</dbReference>
<dbReference type="KEGG" id="sals:SLNWT_4861"/>
<comment type="subcellular location">
    <subcellularLocation>
        <location evidence="7 10">Cytoplasm</location>
    </subcellularLocation>
</comment>
<dbReference type="NCBIfam" id="NF006871">
    <property type="entry name" value="PRK09367.1"/>
    <property type="match status" value="1"/>
</dbReference>
<dbReference type="Pfam" id="PF00221">
    <property type="entry name" value="Lyase_aromatic"/>
    <property type="match status" value="1"/>
</dbReference>
<comment type="catalytic activity">
    <reaction evidence="6 7 9">
        <text>L-histidine = trans-urocanate + NH4(+)</text>
        <dbReference type="Rhea" id="RHEA:21232"/>
        <dbReference type="ChEBI" id="CHEBI:17771"/>
        <dbReference type="ChEBI" id="CHEBI:28938"/>
        <dbReference type="ChEBI" id="CHEBI:57595"/>
        <dbReference type="EC" id="4.3.1.3"/>
    </reaction>
</comment>
<evidence type="ECO:0000313" key="11">
    <source>
        <dbReference type="EMBL" id="AJE85237.1"/>
    </source>
</evidence>
<keyword evidence="7" id="KW-0963">Cytoplasm</keyword>
<dbReference type="GO" id="GO:0019556">
    <property type="term" value="P:L-histidine catabolic process to glutamate and formamide"/>
    <property type="evidence" value="ECO:0007669"/>
    <property type="project" value="UniProtKB-UniPathway"/>
</dbReference>
<gene>
    <name evidence="7" type="primary">hutH</name>
    <name evidence="11" type="ORF">SLNWT_4861</name>
</gene>
<evidence type="ECO:0000256" key="8">
    <source>
        <dbReference type="RuleBase" id="RU003954"/>
    </source>
</evidence>
<evidence type="ECO:0000256" key="10">
    <source>
        <dbReference type="RuleBase" id="RU004480"/>
    </source>
</evidence>
<dbReference type="CDD" id="cd00332">
    <property type="entry name" value="PAL-HAL"/>
    <property type="match status" value="1"/>
</dbReference>
<dbReference type="InterPro" id="IPR022313">
    <property type="entry name" value="Phe/His_NH3-lyase_AS"/>
</dbReference>
<dbReference type="PANTHER" id="PTHR10362">
    <property type="entry name" value="HISTIDINE AMMONIA-LYASE"/>
    <property type="match status" value="1"/>
</dbReference>
<dbReference type="InterPro" id="IPR001106">
    <property type="entry name" value="Aromatic_Lyase"/>
</dbReference>
<dbReference type="SUPFAM" id="SSF48557">
    <property type="entry name" value="L-aspartase-like"/>
    <property type="match status" value="1"/>
</dbReference>
<comment type="pathway">
    <text evidence="1 7 9">Amino-acid degradation; L-histidine degradation into L-glutamate; N-formimidoyl-L-glutamate from L-histidine: step 1/3.</text>
</comment>
<dbReference type="PROSITE" id="PS00488">
    <property type="entry name" value="PAL_HISTIDASE"/>
    <property type="match status" value="1"/>
</dbReference>
<dbReference type="InterPro" id="IPR008948">
    <property type="entry name" value="L-Aspartase-like"/>
</dbReference>
<dbReference type="FunFam" id="1.20.200.10:FF:000012">
    <property type="entry name" value="Tyrosine ammonia-lyase"/>
    <property type="match status" value="1"/>
</dbReference>
<dbReference type="EMBL" id="CP010519">
    <property type="protein sequence ID" value="AJE85237.1"/>
    <property type="molecule type" value="Genomic_DNA"/>
</dbReference>
<evidence type="ECO:0000256" key="5">
    <source>
        <dbReference type="ARBA" id="ARBA00023239"/>
    </source>
</evidence>
<organism evidence="11 12">
    <name type="scientific">Streptomyces albus (strain ATCC 21838 / DSM 41398 / FERM P-419 / JCM 4703 / NBRC 107858)</name>
    <dbReference type="NCBI Taxonomy" id="1081613"/>
    <lineage>
        <taxon>Bacteria</taxon>
        <taxon>Bacillati</taxon>
        <taxon>Actinomycetota</taxon>
        <taxon>Actinomycetes</taxon>
        <taxon>Kitasatosporales</taxon>
        <taxon>Streptomycetaceae</taxon>
        <taxon>Streptomyces</taxon>
    </lineage>
</organism>
<dbReference type="HAMAP" id="MF_00229">
    <property type="entry name" value="His_ammonia_lyase"/>
    <property type="match status" value="1"/>
</dbReference>
<evidence type="ECO:0000256" key="9">
    <source>
        <dbReference type="RuleBase" id="RU004479"/>
    </source>
</evidence>
<evidence type="ECO:0000256" key="6">
    <source>
        <dbReference type="ARBA" id="ARBA00049269"/>
    </source>
</evidence>
<dbReference type="InterPro" id="IPR005921">
    <property type="entry name" value="HutH"/>
</dbReference>
<dbReference type="NCBIfam" id="TIGR01225">
    <property type="entry name" value="hutH"/>
    <property type="match status" value="1"/>
</dbReference>
<accession>A0A0B5F4I7</accession>
<dbReference type="GO" id="GO:0019557">
    <property type="term" value="P:L-histidine catabolic process to glutamate and formate"/>
    <property type="evidence" value="ECO:0007669"/>
    <property type="project" value="UniProtKB-UniPathway"/>
</dbReference>
<dbReference type="UniPathway" id="UPA00379">
    <property type="reaction ID" value="UER00549"/>
</dbReference>
<dbReference type="FunFam" id="1.10.275.10:FF:000005">
    <property type="entry name" value="Histidine ammonia-lyase"/>
    <property type="match status" value="1"/>
</dbReference>
<dbReference type="Proteomes" id="UP000031523">
    <property type="component" value="Chromosome"/>
</dbReference>
<feature type="modified residue" description="2,3-didehydroalanine (Ser)" evidence="7">
    <location>
        <position position="141"/>
    </location>
</feature>
<dbReference type="EC" id="4.3.1.3" evidence="3 7"/>
<dbReference type="GO" id="GO:0009800">
    <property type="term" value="P:cinnamic acid biosynthetic process"/>
    <property type="evidence" value="ECO:0007669"/>
    <property type="project" value="UniProtKB-ARBA"/>
</dbReference>
<comment type="PTM">
    <text evidence="7">Contains an active site 4-methylidene-imidazol-5-one (MIO), which is formed autocatalytically by cyclization and dehydration of residues Cys-Ser-Gly.</text>
</comment>
<name>A0A0B5F4I7_STRA4</name>
<dbReference type="GO" id="GO:0051289">
    <property type="term" value="P:protein homotetramerization"/>
    <property type="evidence" value="ECO:0007669"/>
    <property type="project" value="UniProtKB-ARBA"/>
</dbReference>
<dbReference type="GO" id="GO:0004397">
    <property type="term" value="F:histidine ammonia-lyase activity"/>
    <property type="evidence" value="ECO:0007669"/>
    <property type="project" value="UniProtKB-UniRule"/>
</dbReference>
<evidence type="ECO:0000313" key="12">
    <source>
        <dbReference type="Proteomes" id="UP000031523"/>
    </source>
</evidence>
<evidence type="ECO:0000256" key="1">
    <source>
        <dbReference type="ARBA" id="ARBA00005113"/>
    </source>
</evidence>
<dbReference type="AlphaFoldDB" id="A0A0B5F4I7"/>
<dbReference type="GO" id="GO:0005737">
    <property type="term" value="C:cytoplasm"/>
    <property type="evidence" value="ECO:0007669"/>
    <property type="project" value="UniProtKB-SubCell"/>
</dbReference>
<comment type="similarity">
    <text evidence="2 7 8">Belongs to the PAL/histidase family.</text>
</comment>
<dbReference type="GO" id="GO:0045548">
    <property type="term" value="F:phenylalanine ammonia-lyase activity"/>
    <property type="evidence" value="ECO:0007669"/>
    <property type="project" value="UniProtKB-ARBA"/>
</dbReference>
<evidence type="ECO:0000256" key="3">
    <source>
        <dbReference type="ARBA" id="ARBA00012994"/>
    </source>
</evidence>
<dbReference type="InterPro" id="IPR024083">
    <property type="entry name" value="Fumarase/histidase_N"/>
</dbReference>
<proteinExistence type="inferred from homology"/>
<keyword evidence="5 7" id="KW-0456">Lyase</keyword>
<reference evidence="11 12" key="1">
    <citation type="submission" date="2015-01" db="EMBL/GenBank/DDBJ databases">
        <title>Enhanced salinomycin production by adjusting the supply of polyketide extender units in Streptomyce albus DSM 41398.</title>
        <authorList>
            <person name="Lu C."/>
        </authorList>
    </citation>
    <scope>NUCLEOTIDE SEQUENCE [LARGE SCALE GENOMIC DNA]</scope>
    <source>
        <strain evidence="12">ATCC 21838 / DSM 41398 / FERM P-419 / JCM 4703 / NBRC 107858</strain>
    </source>
</reference>
<evidence type="ECO:0000256" key="7">
    <source>
        <dbReference type="HAMAP-Rule" id="MF_00229"/>
    </source>
</evidence>
<dbReference type="Gene3D" id="1.20.200.10">
    <property type="entry name" value="Fumarase/aspartase (Central domain)"/>
    <property type="match status" value="1"/>
</dbReference>
<evidence type="ECO:0000256" key="4">
    <source>
        <dbReference type="ARBA" id="ARBA00022808"/>
    </source>
</evidence>
<protein>
    <recommendedName>
        <fullName evidence="3 7">Histidine ammonia-lyase</fullName>
        <shortName evidence="7">Histidase</shortName>
        <ecNumber evidence="3 7">4.3.1.3</ecNumber>
    </recommendedName>
</protein>